<sequence length="64" mass="7204">MLAKMSIFENALLRAITEGQSPHRTGELTEETWSAIDAIAREHPEATVWLISDAFVESGTWPKY</sequence>
<accession>A0A502E5A3</accession>
<reference evidence="1 2" key="1">
    <citation type="journal article" date="2019" name="Environ. Microbiol.">
        <title>Species interactions and distinct microbial communities in high Arctic permafrost affected cryosols are associated with the CH4 and CO2 gas fluxes.</title>
        <authorList>
            <person name="Altshuler I."/>
            <person name="Hamel J."/>
            <person name="Turney S."/>
            <person name="Magnuson E."/>
            <person name="Levesque R."/>
            <person name="Greer C."/>
            <person name="Whyte L.G."/>
        </authorList>
    </citation>
    <scope>NUCLEOTIDE SEQUENCE [LARGE SCALE GENOMIC DNA]</scope>
    <source>
        <strain evidence="1 2">S5.20</strain>
    </source>
</reference>
<dbReference type="EMBL" id="RCZG01000011">
    <property type="protein sequence ID" value="TPG31651.1"/>
    <property type="molecule type" value="Genomic_DNA"/>
</dbReference>
<proteinExistence type="predicted"/>
<gene>
    <name evidence="1" type="ORF">EAH80_22105</name>
</gene>
<comment type="caution">
    <text evidence="1">The sequence shown here is derived from an EMBL/GenBank/DDBJ whole genome shotgun (WGS) entry which is preliminary data.</text>
</comment>
<keyword evidence="2" id="KW-1185">Reference proteome</keyword>
<protein>
    <submittedName>
        <fullName evidence="1">Uncharacterized protein</fullName>
    </submittedName>
</protein>
<dbReference type="Proteomes" id="UP000320095">
    <property type="component" value="Unassembled WGS sequence"/>
</dbReference>
<organism evidence="1 2">
    <name type="scientific">Mycolicibacterium hodleri</name>
    <dbReference type="NCBI Taxonomy" id="49897"/>
    <lineage>
        <taxon>Bacteria</taxon>
        <taxon>Bacillati</taxon>
        <taxon>Actinomycetota</taxon>
        <taxon>Actinomycetes</taxon>
        <taxon>Mycobacteriales</taxon>
        <taxon>Mycobacteriaceae</taxon>
        <taxon>Mycolicibacterium</taxon>
    </lineage>
</organism>
<evidence type="ECO:0000313" key="1">
    <source>
        <dbReference type="EMBL" id="TPG31651.1"/>
    </source>
</evidence>
<name>A0A502E5A3_9MYCO</name>
<evidence type="ECO:0000313" key="2">
    <source>
        <dbReference type="Proteomes" id="UP000320095"/>
    </source>
</evidence>
<dbReference type="AlphaFoldDB" id="A0A502E5A3"/>